<dbReference type="HOGENOM" id="CLU_000022_3_3_1"/>
<dbReference type="VEuPathDB" id="FungiDB:ATEG_07557"/>
<dbReference type="Pfam" id="PF13193">
    <property type="entry name" value="AMP-binding_C"/>
    <property type="match status" value="1"/>
</dbReference>
<evidence type="ECO:0008006" key="5">
    <source>
        <dbReference type="Google" id="ProtNLM"/>
    </source>
</evidence>
<dbReference type="Gene3D" id="3.30.300.30">
    <property type="match status" value="1"/>
</dbReference>
<sequence>MNSASPLRVHWSHPDPSSTPLFAFREYVNQRRQLRLSTFDDIQEWATSDIEAFAEDFWNFSGVIYSERPKAVGVGLDQLWPPPTWFPGAALNYAENLLAFGLKTKANSIAVAAYEEGDITGSREPLRLTFRQLEDEVARWAHALKRLGVGVGDPVGVVLPNYIDALLIFLACAACGAVFSSTAPDMGASGIIDRYRQFKPVVFICQTEVTYAGKYIDLQAKMTQVHAQLKEQVAKLSHCVVNLRNGHPARLPAGPQVRAASVRPSALRAILVNFAPLPADAPRTDKDSSTALALLDPLNVSAAHFSQFQRYLSDTISLGICHAAGRVLLQHRKEHLLHKSLTQGSVYYQYTTTGWMMWNYLVSALAGGTQIVLYDGSPLYPKPSSQLAIVKREHVEDWGTSPKFLESLKATSFAVPPLPQLAVVDVTGSALSAELYDWFYTKFPSRLGLLSGSGGTDLVGGILMPSPMSTIHAGEIAGCALGMKARVFDDDGHDITDSGAKGELVITRPFFSMPLGFLGPTGNQAYEKSYFSKFPGVWCHGDFVRRNPVTGGFEVLGRSDGVLNPGGIRFGSAELYSIIERFPQVQDSVAVGQKLPDLHDEQVLLFVVLRQGRLDSALRDDITAAIRTGLSARHVPSHVIQVKDIPYTTNGKKIEGLVRDVVSGKPVTPSAAVANPESLEEYKKYERLRSRMVKV</sequence>
<dbReference type="InterPro" id="IPR025110">
    <property type="entry name" value="AMP-bd_C"/>
</dbReference>
<organism evidence="3 4">
    <name type="scientific">Aspergillus terreus (strain NIH 2624 / FGSC A1156)</name>
    <dbReference type="NCBI Taxonomy" id="341663"/>
    <lineage>
        <taxon>Eukaryota</taxon>
        <taxon>Fungi</taxon>
        <taxon>Dikarya</taxon>
        <taxon>Ascomycota</taxon>
        <taxon>Pezizomycotina</taxon>
        <taxon>Eurotiomycetes</taxon>
        <taxon>Eurotiomycetidae</taxon>
        <taxon>Eurotiales</taxon>
        <taxon>Aspergillaceae</taxon>
        <taxon>Aspergillus</taxon>
        <taxon>Aspergillus subgen. Circumdati</taxon>
    </lineage>
</organism>
<reference evidence="4" key="1">
    <citation type="submission" date="2005-09" db="EMBL/GenBank/DDBJ databases">
        <title>Annotation of the Aspergillus terreus NIH2624 genome.</title>
        <authorList>
            <person name="Birren B.W."/>
            <person name="Lander E.S."/>
            <person name="Galagan J.E."/>
            <person name="Nusbaum C."/>
            <person name="Devon K."/>
            <person name="Henn M."/>
            <person name="Ma L.-J."/>
            <person name="Jaffe D.B."/>
            <person name="Butler J."/>
            <person name="Alvarez P."/>
            <person name="Gnerre S."/>
            <person name="Grabherr M."/>
            <person name="Kleber M."/>
            <person name="Mauceli E.W."/>
            <person name="Brockman W."/>
            <person name="Rounsley S."/>
            <person name="Young S.K."/>
            <person name="LaButti K."/>
            <person name="Pushparaj V."/>
            <person name="DeCaprio D."/>
            <person name="Crawford M."/>
            <person name="Koehrsen M."/>
            <person name="Engels R."/>
            <person name="Montgomery P."/>
            <person name="Pearson M."/>
            <person name="Howarth C."/>
            <person name="Larson L."/>
            <person name="Luoma S."/>
            <person name="White J."/>
            <person name="Alvarado L."/>
            <person name="Kodira C.D."/>
            <person name="Zeng Q."/>
            <person name="Oleary S."/>
            <person name="Yandava C."/>
            <person name="Denning D.W."/>
            <person name="Nierman W.C."/>
            <person name="Milne T."/>
            <person name="Madden K."/>
        </authorList>
    </citation>
    <scope>NUCLEOTIDE SEQUENCE [LARGE SCALE GENOMIC DNA]</scope>
    <source>
        <strain evidence="4">NIH 2624 / FGSC A1156</strain>
    </source>
</reference>
<feature type="domain" description="AMP-binding enzyme C-terminal" evidence="2">
    <location>
        <begin position="577"/>
        <end position="652"/>
    </location>
</feature>
<dbReference type="AlphaFoldDB" id="Q0CFH7"/>
<dbReference type="OrthoDB" id="10253869at2759"/>
<evidence type="ECO:0000259" key="2">
    <source>
        <dbReference type="Pfam" id="PF13193"/>
    </source>
</evidence>
<name>Q0CFH7_ASPTN</name>
<evidence type="ECO:0000313" key="3">
    <source>
        <dbReference type="EMBL" id="EAU31819.1"/>
    </source>
</evidence>
<dbReference type="InterPro" id="IPR000873">
    <property type="entry name" value="AMP-dep_synth/lig_dom"/>
</dbReference>
<dbReference type="PANTHER" id="PTHR42921:SF4">
    <property type="entry name" value="ACETOACETYL-COA SYNTHASE (AFU_ORTHOLOGUE AFUA_8G04770)"/>
    <property type="match status" value="1"/>
</dbReference>
<dbReference type="Pfam" id="PF00501">
    <property type="entry name" value="AMP-binding"/>
    <property type="match status" value="2"/>
</dbReference>
<dbReference type="SUPFAM" id="SSF56801">
    <property type="entry name" value="Acetyl-CoA synthetase-like"/>
    <property type="match status" value="1"/>
</dbReference>
<evidence type="ECO:0000259" key="1">
    <source>
        <dbReference type="Pfam" id="PF00501"/>
    </source>
</evidence>
<accession>Q0CFH7</accession>
<dbReference type="Gene3D" id="3.40.50.12780">
    <property type="entry name" value="N-terminal domain of ligase-like"/>
    <property type="match status" value="2"/>
</dbReference>
<dbReference type="InterPro" id="IPR042099">
    <property type="entry name" value="ANL_N_sf"/>
</dbReference>
<dbReference type="EMBL" id="CH476604">
    <property type="protein sequence ID" value="EAU31819.1"/>
    <property type="molecule type" value="Genomic_DNA"/>
</dbReference>
<dbReference type="InterPro" id="IPR045851">
    <property type="entry name" value="AMP-bd_C_sf"/>
</dbReference>
<dbReference type="RefSeq" id="XP_001216178.1">
    <property type="nucleotide sequence ID" value="XM_001216178.1"/>
</dbReference>
<evidence type="ECO:0000313" key="4">
    <source>
        <dbReference type="Proteomes" id="UP000007963"/>
    </source>
</evidence>
<protein>
    <recommendedName>
        <fullName evidence="5">AMP-dependent synthetase/ligase domain-containing protein</fullName>
    </recommendedName>
</protein>
<proteinExistence type="predicted"/>
<dbReference type="OMA" id="GWMMWPF"/>
<gene>
    <name evidence="3" type="ORF">ATEG_07557</name>
</gene>
<dbReference type="PANTHER" id="PTHR42921">
    <property type="entry name" value="ACETOACETYL-COA SYNTHETASE"/>
    <property type="match status" value="1"/>
</dbReference>
<dbReference type="GO" id="GO:0030729">
    <property type="term" value="F:acetoacetate-CoA ligase activity"/>
    <property type="evidence" value="ECO:0007669"/>
    <property type="project" value="TreeGrafter"/>
</dbReference>
<dbReference type="GeneID" id="4322677"/>
<dbReference type="Proteomes" id="UP000007963">
    <property type="component" value="Unassembled WGS sequence"/>
</dbReference>
<feature type="domain" description="AMP-dependent synthetase/ligase" evidence="1">
    <location>
        <begin position="340"/>
        <end position="510"/>
    </location>
</feature>
<dbReference type="STRING" id="341663.Q0CFH7"/>
<feature type="domain" description="AMP-dependent synthetase/ligase" evidence="1">
    <location>
        <begin position="124"/>
        <end position="226"/>
    </location>
</feature>
<dbReference type="eggNOG" id="KOG1175">
    <property type="taxonomic scope" value="Eukaryota"/>
</dbReference>